<sequence>MIVLGVETSGPYTSLGLMDGDKRQELNYRERPFAHSEMINVLFEILLKQTGLSPSSLELVAVSVGPGYFTALRVGLSFAKALAFSLDIPLISVNTLDALARQAPDVGVPVIALVEAQRDFLYAAKYRKEKGKTLREKDPALLRLQEVRKEDALFVGSGAVKFREELRNLPEPCPDFPSGLTVAALGLERFSSGERDDPVGLEPFYMKLPDIKKHGRP</sequence>
<dbReference type="CDD" id="cd24032">
    <property type="entry name" value="ASKHA_NBD_TsaB"/>
    <property type="match status" value="1"/>
</dbReference>
<proteinExistence type="predicted"/>
<dbReference type="EMBL" id="DRBW01000034">
    <property type="protein sequence ID" value="HDM89756.1"/>
    <property type="molecule type" value="Genomic_DNA"/>
</dbReference>
<dbReference type="SUPFAM" id="SSF53067">
    <property type="entry name" value="Actin-like ATPase domain"/>
    <property type="match status" value="2"/>
</dbReference>
<dbReference type="InterPro" id="IPR022496">
    <property type="entry name" value="T6A_TsaB"/>
</dbReference>
<comment type="caution">
    <text evidence="2">The sequence shown here is derived from an EMBL/GenBank/DDBJ whole genome shotgun (WGS) entry which is preliminary data.</text>
</comment>
<evidence type="ECO:0000259" key="1">
    <source>
        <dbReference type="Pfam" id="PF00814"/>
    </source>
</evidence>
<dbReference type="PANTHER" id="PTHR11735:SF11">
    <property type="entry name" value="TRNA THREONYLCARBAMOYLADENOSINE BIOSYNTHESIS PROTEIN TSAB"/>
    <property type="match status" value="1"/>
</dbReference>
<dbReference type="InterPro" id="IPR000905">
    <property type="entry name" value="Gcp-like_dom"/>
</dbReference>
<protein>
    <submittedName>
        <fullName evidence="2">tRNA (Adenosine(37)-N6)-threonylcarbamoyltransferase complex dimerization subunit type 1 TsaB</fullName>
    </submittedName>
</protein>
<accession>A0A7C0X8N9</accession>
<dbReference type="GO" id="GO:0005829">
    <property type="term" value="C:cytosol"/>
    <property type="evidence" value="ECO:0007669"/>
    <property type="project" value="TreeGrafter"/>
</dbReference>
<gene>
    <name evidence="2" type="primary">tsaB</name>
    <name evidence="2" type="ORF">ENG67_00925</name>
</gene>
<feature type="domain" description="Gcp-like" evidence="1">
    <location>
        <begin position="34"/>
        <end position="145"/>
    </location>
</feature>
<dbReference type="NCBIfam" id="TIGR03725">
    <property type="entry name" value="T6A_YeaZ"/>
    <property type="match status" value="1"/>
</dbReference>
<dbReference type="InterPro" id="IPR043129">
    <property type="entry name" value="ATPase_NBD"/>
</dbReference>
<organism evidence="2">
    <name type="scientific">candidate division WOR-3 bacterium</name>
    <dbReference type="NCBI Taxonomy" id="2052148"/>
    <lineage>
        <taxon>Bacteria</taxon>
        <taxon>Bacteria division WOR-3</taxon>
    </lineage>
</organism>
<dbReference type="Proteomes" id="UP000885931">
    <property type="component" value="Unassembled WGS sequence"/>
</dbReference>
<dbReference type="Pfam" id="PF00814">
    <property type="entry name" value="TsaD"/>
    <property type="match status" value="1"/>
</dbReference>
<name>A0A7C0X8N9_UNCW3</name>
<dbReference type="Gene3D" id="3.30.420.40">
    <property type="match status" value="2"/>
</dbReference>
<reference evidence="2" key="1">
    <citation type="journal article" date="2020" name="mSystems">
        <title>Genome- and Community-Level Interaction Insights into Carbon Utilization and Element Cycling Functions of Hydrothermarchaeota in Hydrothermal Sediment.</title>
        <authorList>
            <person name="Zhou Z."/>
            <person name="Liu Y."/>
            <person name="Xu W."/>
            <person name="Pan J."/>
            <person name="Luo Z.H."/>
            <person name="Li M."/>
        </authorList>
    </citation>
    <scope>NUCLEOTIDE SEQUENCE [LARGE SCALE GENOMIC DNA]</scope>
    <source>
        <strain evidence="2">HyVt-237</strain>
    </source>
</reference>
<dbReference type="PANTHER" id="PTHR11735">
    <property type="entry name" value="TRNA N6-ADENOSINE THREONYLCARBAMOYLTRANSFERASE"/>
    <property type="match status" value="1"/>
</dbReference>
<evidence type="ECO:0000313" key="2">
    <source>
        <dbReference type="EMBL" id="HDM89756.1"/>
    </source>
</evidence>
<dbReference type="GO" id="GO:0002949">
    <property type="term" value="P:tRNA threonylcarbamoyladenosine modification"/>
    <property type="evidence" value="ECO:0007669"/>
    <property type="project" value="InterPro"/>
</dbReference>
<dbReference type="AlphaFoldDB" id="A0A7C0X8N9"/>